<gene>
    <name evidence="1" type="ORF">ACNJC6_01821</name>
</gene>
<dbReference type="RefSeq" id="WP_087012613.1">
    <property type="nucleotide sequence ID" value="NZ_FUUY01000005.1"/>
</dbReference>
<reference evidence="1 2" key="1">
    <citation type="submission" date="2017-02" db="EMBL/GenBank/DDBJ databases">
        <authorList>
            <person name="Peterson S.W."/>
        </authorList>
    </citation>
    <scope>NUCLEOTIDE SEQUENCE [LARGE SCALE GENOMIC DNA]</scope>
    <source>
        <strain evidence="1">C6</strain>
    </source>
</reference>
<dbReference type="Proteomes" id="UP000196240">
    <property type="component" value="Unassembled WGS sequence"/>
</dbReference>
<evidence type="ECO:0000313" key="1">
    <source>
        <dbReference type="EMBL" id="SJX22189.1"/>
    </source>
</evidence>
<sequence length="90" mass="10646">MSQKLIQCGFDIHSEMSLDEIIQALKFYPFTYDVEPLDSQYFFFKVEDAYQKNLILNFLNDFRLRQELNKQISPQQKSFVDAIILASISK</sequence>
<name>A0A1R7QD32_ACIJO</name>
<accession>A0A1R7QD32</accession>
<organism evidence="1 2">
    <name type="scientific">Acinetobacter johnsonii</name>
    <dbReference type="NCBI Taxonomy" id="40214"/>
    <lineage>
        <taxon>Bacteria</taxon>
        <taxon>Pseudomonadati</taxon>
        <taxon>Pseudomonadota</taxon>
        <taxon>Gammaproteobacteria</taxon>
        <taxon>Moraxellales</taxon>
        <taxon>Moraxellaceae</taxon>
        <taxon>Acinetobacter</taxon>
    </lineage>
</organism>
<proteinExistence type="predicted"/>
<dbReference type="AlphaFoldDB" id="A0A1R7QD32"/>
<protein>
    <submittedName>
        <fullName evidence="1">Uncharacterized protein</fullName>
    </submittedName>
</protein>
<dbReference type="EMBL" id="FUUY01000005">
    <property type="protein sequence ID" value="SJX22189.1"/>
    <property type="molecule type" value="Genomic_DNA"/>
</dbReference>
<evidence type="ECO:0000313" key="2">
    <source>
        <dbReference type="Proteomes" id="UP000196240"/>
    </source>
</evidence>